<evidence type="ECO:0000313" key="1">
    <source>
        <dbReference type="EMBL" id="OHA79824.1"/>
    </source>
</evidence>
<comment type="caution">
    <text evidence="1">The sequence shown here is derived from an EMBL/GenBank/DDBJ whole genome shotgun (WGS) entry which is preliminary data.</text>
</comment>
<dbReference type="AlphaFoldDB" id="A0A1G2S3Z6"/>
<sequence length="104" mass="11233">MGWKTKLGLGILTTYGAVTLLNRCSAGKSVTERLFHRGPVAEVRAELREGTRYMLDNMTEAVCGPRPASPEGYELISVPYRMLTGQASDEVASTPGSAELSDKL</sequence>
<name>A0A1G2S3Z6_9BACT</name>
<evidence type="ECO:0000313" key="2">
    <source>
        <dbReference type="Proteomes" id="UP000176997"/>
    </source>
</evidence>
<dbReference type="Proteomes" id="UP000176997">
    <property type="component" value="Unassembled WGS sequence"/>
</dbReference>
<gene>
    <name evidence="1" type="ORF">A2675_00030</name>
</gene>
<dbReference type="EMBL" id="MHUS01000041">
    <property type="protein sequence ID" value="OHA79824.1"/>
    <property type="molecule type" value="Genomic_DNA"/>
</dbReference>
<dbReference type="STRING" id="1802723.A2675_00030"/>
<protein>
    <submittedName>
        <fullName evidence="1">Uncharacterized protein</fullName>
    </submittedName>
</protein>
<organism evidence="1 2">
    <name type="scientific">Candidatus Yonathbacteria bacterium RIFCSPHIGHO2_01_FULL_51_10</name>
    <dbReference type="NCBI Taxonomy" id="1802723"/>
    <lineage>
        <taxon>Bacteria</taxon>
        <taxon>Candidatus Yonathiibacteriota</taxon>
    </lineage>
</organism>
<reference evidence="1 2" key="1">
    <citation type="journal article" date="2016" name="Nat. Commun.">
        <title>Thousands of microbial genomes shed light on interconnected biogeochemical processes in an aquifer system.</title>
        <authorList>
            <person name="Anantharaman K."/>
            <person name="Brown C.T."/>
            <person name="Hug L.A."/>
            <person name="Sharon I."/>
            <person name="Castelle C.J."/>
            <person name="Probst A.J."/>
            <person name="Thomas B.C."/>
            <person name="Singh A."/>
            <person name="Wilkins M.J."/>
            <person name="Karaoz U."/>
            <person name="Brodie E.L."/>
            <person name="Williams K.H."/>
            <person name="Hubbard S.S."/>
            <person name="Banfield J.F."/>
        </authorList>
    </citation>
    <scope>NUCLEOTIDE SEQUENCE [LARGE SCALE GENOMIC DNA]</scope>
</reference>
<proteinExistence type="predicted"/>
<accession>A0A1G2S3Z6</accession>